<feature type="region of interest" description="Disordered" evidence="1">
    <location>
        <begin position="92"/>
        <end position="121"/>
    </location>
</feature>
<dbReference type="Proteomes" id="UP001604267">
    <property type="component" value="Unassembled WGS sequence"/>
</dbReference>
<proteinExistence type="predicted"/>
<evidence type="ECO:0000313" key="2">
    <source>
        <dbReference type="EMBL" id="MFG3014279.1"/>
    </source>
</evidence>
<dbReference type="RefSeq" id="WP_388315375.1">
    <property type="nucleotide sequence ID" value="NZ_JBIBCC010000002.1"/>
</dbReference>
<evidence type="ECO:0000256" key="1">
    <source>
        <dbReference type="SAM" id="MobiDB-lite"/>
    </source>
</evidence>
<gene>
    <name evidence="2" type="ORF">ACGFZB_28405</name>
</gene>
<name>A0ABW7BAP9_9ACTN</name>
<sequence length="138" mass="13252">MSCAAPVARGPPGGSAGLVLQVRYEGAHGRAPLGAHGAGEGLADGAGEPGGGLAQQVAGLVGAGGPRAPLVAAHGPAGDEAVRPEVGVRGAERLGGDTVPSSGQLTVRGTSRPPWNQPGATRGLATVTAALRFTRAAA</sequence>
<keyword evidence="3" id="KW-1185">Reference proteome</keyword>
<protein>
    <submittedName>
        <fullName evidence="2">Uncharacterized protein</fullName>
    </submittedName>
</protein>
<comment type="caution">
    <text evidence="2">The sequence shown here is derived from an EMBL/GenBank/DDBJ whole genome shotgun (WGS) entry which is preliminary data.</text>
</comment>
<feature type="compositionally biased region" description="Gly residues" evidence="1">
    <location>
        <begin position="36"/>
        <end position="51"/>
    </location>
</feature>
<feature type="region of interest" description="Disordered" evidence="1">
    <location>
        <begin position="31"/>
        <end position="51"/>
    </location>
</feature>
<accession>A0ABW7BAP9</accession>
<feature type="compositionally biased region" description="Polar residues" evidence="1">
    <location>
        <begin position="99"/>
        <end position="109"/>
    </location>
</feature>
<organism evidence="2 3">
    <name type="scientific">Streptomyces cinerochromogenes</name>
    <dbReference type="NCBI Taxonomy" id="66422"/>
    <lineage>
        <taxon>Bacteria</taxon>
        <taxon>Bacillati</taxon>
        <taxon>Actinomycetota</taxon>
        <taxon>Actinomycetes</taxon>
        <taxon>Kitasatosporales</taxon>
        <taxon>Streptomycetaceae</taxon>
        <taxon>Streptomyces</taxon>
    </lineage>
</organism>
<evidence type="ECO:0000313" key="3">
    <source>
        <dbReference type="Proteomes" id="UP001604267"/>
    </source>
</evidence>
<dbReference type="EMBL" id="JBICYV010000015">
    <property type="protein sequence ID" value="MFG3014279.1"/>
    <property type="molecule type" value="Genomic_DNA"/>
</dbReference>
<reference evidence="2 3" key="1">
    <citation type="submission" date="2024-10" db="EMBL/GenBank/DDBJ databases">
        <title>The Natural Products Discovery Center: Release of the First 8490 Sequenced Strains for Exploring Actinobacteria Biosynthetic Diversity.</title>
        <authorList>
            <person name="Kalkreuter E."/>
            <person name="Kautsar S.A."/>
            <person name="Yang D."/>
            <person name="Bader C.D."/>
            <person name="Teijaro C.N."/>
            <person name="Fluegel L."/>
            <person name="Davis C.M."/>
            <person name="Simpson J.R."/>
            <person name="Lauterbach L."/>
            <person name="Steele A.D."/>
            <person name="Gui C."/>
            <person name="Meng S."/>
            <person name="Li G."/>
            <person name="Viehrig K."/>
            <person name="Ye F."/>
            <person name="Su P."/>
            <person name="Kiefer A.F."/>
            <person name="Nichols A."/>
            <person name="Cepeda A.J."/>
            <person name="Yan W."/>
            <person name="Fan B."/>
            <person name="Jiang Y."/>
            <person name="Adhikari A."/>
            <person name="Zheng C.-J."/>
            <person name="Schuster L."/>
            <person name="Cowan T.M."/>
            <person name="Smanski M.J."/>
            <person name="Chevrette M.G."/>
            <person name="De Carvalho L.P.S."/>
            <person name="Shen B."/>
        </authorList>
    </citation>
    <scope>NUCLEOTIDE SEQUENCE [LARGE SCALE GENOMIC DNA]</scope>
    <source>
        <strain evidence="2 3">NPDC048320</strain>
    </source>
</reference>